<reference evidence="2" key="1">
    <citation type="submission" date="2021-03" db="EMBL/GenBank/DDBJ databases">
        <authorList>
            <person name="Li Z."/>
            <person name="Yang C."/>
        </authorList>
    </citation>
    <scope>NUCLEOTIDE SEQUENCE</scope>
    <source>
        <strain evidence="2">Dzin_1.0</strain>
        <tissue evidence="2">Leaf</tissue>
    </source>
</reference>
<feature type="region of interest" description="Disordered" evidence="1">
    <location>
        <begin position="158"/>
        <end position="178"/>
    </location>
</feature>
<sequence>MILLLLPCLQNPTRSHALDPVCMLSRSPRTKPSRPAAGERHTLRILHPAAPHSHRRGSFLLNFILVISLPPLRPPPPSAASSISSSTPSSPPSPRSPLLYPASASPLPSHSRLPRIDAILRATTNPNDKIGFRYLPGGSISVSYSGVQLAISPWPKVQAEPRQHNGARDGVSRGRVQPTDAMEKALEAELRRGEVPLGMAMTAPVKFFVASLDDVDLHR</sequence>
<evidence type="ECO:0000313" key="3">
    <source>
        <dbReference type="Proteomes" id="UP001085076"/>
    </source>
</evidence>
<keyword evidence="3" id="KW-1185">Reference proteome</keyword>
<gene>
    <name evidence="2" type="ORF">J5N97_014546</name>
</gene>
<evidence type="ECO:0000256" key="1">
    <source>
        <dbReference type="SAM" id="MobiDB-lite"/>
    </source>
</evidence>
<protein>
    <submittedName>
        <fullName evidence="2">Uncharacterized protein</fullName>
    </submittedName>
</protein>
<dbReference type="AlphaFoldDB" id="A0A9D5CU49"/>
<feature type="compositionally biased region" description="Basic and acidic residues" evidence="1">
    <location>
        <begin position="159"/>
        <end position="172"/>
    </location>
</feature>
<comment type="caution">
    <text evidence="2">The sequence shown here is derived from an EMBL/GenBank/DDBJ whole genome shotgun (WGS) entry which is preliminary data.</text>
</comment>
<feature type="compositionally biased region" description="Low complexity" evidence="1">
    <location>
        <begin position="96"/>
        <end position="111"/>
    </location>
</feature>
<feature type="region of interest" description="Disordered" evidence="1">
    <location>
        <begin position="24"/>
        <end position="48"/>
    </location>
</feature>
<dbReference type="OrthoDB" id="1849707at2759"/>
<accession>A0A9D5CU49</accession>
<dbReference type="EMBL" id="JAGGNH010000003">
    <property type="protein sequence ID" value="KAJ0979072.1"/>
    <property type="molecule type" value="Genomic_DNA"/>
</dbReference>
<name>A0A9D5CU49_9LILI</name>
<feature type="region of interest" description="Disordered" evidence="1">
    <location>
        <begin position="76"/>
        <end position="111"/>
    </location>
</feature>
<reference evidence="2" key="2">
    <citation type="journal article" date="2022" name="Hortic Res">
        <title>The genome of Dioscorea zingiberensis sheds light on the biosynthesis, origin and evolution of the medicinally important diosgenin saponins.</title>
        <authorList>
            <person name="Li Y."/>
            <person name="Tan C."/>
            <person name="Li Z."/>
            <person name="Guo J."/>
            <person name="Li S."/>
            <person name="Chen X."/>
            <person name="Wang C."/>
            <person name="Dai X."/>
            <person name="Yang H."/>
            <person name="Song W."/>
            <person name="Hou L."/>
            <person name="Xu J."/>
            <person name="Tong Z."/>
            <person name="Xu A."/>
            <person name="Yuan X."/>
            <person name="Wang W."/>
            <person name="Yang Q."/>
            <person name="Chen L."/>
            <person name="Sun Z."/>
            <person name="Wang K."/>
            <person name="Pan B."/>
            <person name="Chen J."/>
            <person name="Bao Y."/>
            <person name="Liu F."/>
            <person name="Qi X."/>
            <person name="Gang D.R."/>
            <person name="Wen J."/>
            <person name="Li J."/>
        </authorList>
    </citation>
    <scope>NUCLEOTIDE SEQUENCE</scope>
    <source>
        <strain evidence="2">Dzin_1.0</strain>
    </source>
</reference>
<dbReference type="Proteomes" id="UP001085076">
    <property type="component" value="Miscellaneous, Linkage group lg03"/>
</dbReference>
<evidence type="ECO:0000313" key="2">
    <source>
        <dbReference type="EMBL" id="KAJ0979072.1"/>
    </source>
</evidence>
<feature type="compositionally biased region" description="Low complexity" evidence="1">
    <location>
        <begin position="79"/>
        <end position="88"/>
    </location>
</feature>
<proteinExistence type="predicted"/>
<organism evidence="2 3">
    <name type="scientific">Dioscorea zingiberensis</name>
    <dbReference type="NCBI Taxonomy" id="325984"/>
    <lineage>
        <taxon>Eukaryota</taxon>
        <taxon>Viridiplantae</taxon>
        <taxon>Streptophyta</taxon>
        <taxon>Embryophyta</taxon>
        <taxon>Tracheophyta</taxon>
        <taxon>Spermatophyta</taxon>
        <taxon>Magnoliopsida</taxon>
        <taxon>Liliopsida</taxon>
        <taxon>Dioscoreales</taxon>
        <taxon>Dioscoreaceae</taxon>
        <taxon>Dioscorea</taxon>
    </lineage>
</organism>